<organism evidence="1">
    <name type="scientific">marine metagenome</name>
    <dbReference type="NCBI Taxonomy" id="408172"/>
    <lineage>
        <taxon>unclassified sequences</taxon>
        <taxon>metagenomes</taxon>
        <taxon>ecological metagenomes</taxon>
    </lineage>
</organism>
<sequence>VAISGLLRRQPRRQQDRVTSMLGCRSYVAGSSQPDVRWVLESHSA</sequence>
<dbReference type="EMBL" id="UINC01070486">
    <property type="protein sequence ID" value="SVC04670.1"/>
    <property type="molecule type" value="Genomic_DNA"/>
</dbReference>
<feature type="non-terminal residue" evidence="1">
    <location>
        <position position="1"/>
    </location>
</feature>
<gene>
    <name evidence="1" type="ORF">METZ01_LOCUS257524</name>
</gene>
<protein>
    <submittedName>
        <fullName evidence="1">Uncharacterized protein</fullName>
    </submittedName>
</protein>
<reference evidence="1" key="1">
    <citation type="submission" date="2018-05" db="EMBL/GenBank/DDBJ databases">
        <authorList>
            <person name="Lanie J.A."/>
            <person name="Ng W.-L."/>
            <person name="Kazmierczak K.M."/>
            <person name="Andrzejewski T.M."/>
            <person name="Davidsen T.M."/>
            <person name="Wayne K.J."/>
            <person name="Tettelin H."/>
            <person name="Glass J.I."/>
            <person name="Rusch D."/>
            <person name="Podicherti R."/>
            <person name="Tsui H.-C.T."/>
            <person name="Winkler M.E."/>
        </authorList>
    </citation>
    <scope>NUCLEOTIDE SEQUENCE</scope>
</reference>
<evidence type="ECO:0000313" key="1">
    <source>
        <dbReference type="EMBL" id="SVC04670.1"/>
    </source>
</evidence>
<proteinExistence type="predicted"/>
<dbReference type="AlphaFoldDB" id="A0A382IY46"/>
<accession>A0A382IY46</accession>
<name>A0A382IY46_9ZZZZ</name>